<gene>
    <name evidence="1" type="ORF">EW026_g8334</name>
</gene>
<dbReference type="AlphaFoldDB" id="A0A4S4K4L1"/>
<dbReference type="EMBL" id="SGPJ01001043">
    <property type="protein sequence ID" value="THG92635.1"/>
    <property type="molecule type" value="Genomic_DNA"/>
</dbReference>
<proteinExistence type="predicted"/>
<accession>A0A4S4K4L1</accession>
<evidence type="ECO:0000313" key="2">
    <source>
        <dbReference type="Proteomes" id="UP000309038"/>
    </source>
</evidence>
<reference evidence="1 2" key="1">
    <citation type="submission" date="2019-02" db="EMBL/GenBank/DDBJ databases">
        <title>Genome sequencing of the rare red list fungi Phlebia centrifuga.</title>
        <authorList>
            <person name="Buettner E."/>
            <person name="Kellner H."/>
        </authorList>
    </citation>
    <scope>NUCLEOTIDE SEQUENCE [LARGE SCALE GENOMIC DNA]</scope>
    <source>
        <strain evidence="1 2">DSM 108282</strain>
    </source>
</reference>
<comment type="caution">
    <text evidence="1">The sequence shown here is derived from an EMBL/GenBank/DDBJ whole genome shotgun (WGS) entry which is preliminary data.</text>
</comment>
<sequence>MPQPIGFFVASHAAAIIEHTKHVLYLEDDDIAQGELHIHGLPCADGRQVASQRTIET</sequence>
<name>A0A4S4K4L1_9APHY</name>
<evidence type="ECO:0000313" key="1">
    <source>
        <dbReference type="EMBL" id="THG92635.1"/>
    </source>
</evidence>
<keyword evidence="2" id="KW-1185">Reference proteome</keyword>
<dbReference type="Proteomes" id="UP000309038">
    <property type="component" value="Unassembled WGS sequence"/>
</dbReference>
<protein>
    <submittedName>
        <fullName evidence="1">Uncharacterized protein</fullName>
    </submittedName>
</protein>
<organism evidence="1 2">
    <name type="scientific">Hermanssonia centrifuga</name>
    <dbReference type="NCBI Taxonomy" id="98765"/>
    <lineage>
        <taxon>Eukaryota</taxon>
        <taxon>Fungi</taxon>
        <taxon>Dikarya</taxon>
        <taxon>Basidiomycota</taxon>
        <taxon>Agaricomycotina</taxon>
        <taxon>Agaricomycetes</taxon>
        <taxon>Polyporales</taxon>
        <taxon>Meruliaceae</taxon>
        <taxon>Hermanssonia</taxon>
    </lineage>
</organism>